<dbReference type="EMBL" id="JASCZI010120924">
    <property type="protein sequence ID" value="MED6157717.1"/>
    <property type="molecule type" value="Genomic_DNA"/>
</dbReference>
<sequence length="164" mass="17514">MRDLVKRDLEKKRENEVRMREKKGSVRFKVADAIARARHANGGPKSTLQWARAGAPSEGRGCAVFPGANPRAPSARVRTHQGRRGAAVRTRQEGSVSAPCNLVASAECGQAHHVGAPRPSCGRARRAGAPLEGRRRAVAPRIKNLEFSDRATAPPGGCGRANAL</sequence>
<feature type="non-terminal residue" evidence="2">
    <location>
        <position position="164"/>
    </location>
</feature>
<evidence type="ECO:0000256" key="1">
    <source>
        <dbReference type="SAM" id="MobiDB-lite"/>
    </source>
</evidence>
<feature type="region of interest" description="Disordered" evidence="1">
    <location>
        <begin position="66"/>
        <end position="96"/>
    </location>
</feature>
<protein>
    <submittedName>
        <fullName evidence="2">Uncharacterized protein</fullName>
    </submittedName>
</protein>
<evidence type="ECO:0000313" key="2">
    <source>
        <dbReference type="EMBL" id="MED6157717.1"/>
    </source>
</evidence>
<evidence type="ECO:0000313" key="3">
    <source>
        <dbReference type="Proteomes" id="UP001341840"/>
    </source>
</evidence>
<proteinExistence type="predicted"/>
<keyword evidence="3" id="KW-1185">Reference proteome</keyword>
<gene>
    <name evidence="2" type="ORF">PIB30_025829</name>
</gene>
<name>A0ABU6U923_9FABA</name>
<comment type="caution">
    <text evidence="2">The sequence shown here is derived from an EMBL/GenBank/DDBJ whole genome shotgun (WGS) entry which is preliminary data.</text>
</comment>
<accession>A0ABU6U923</accession>
<feature type="region of interest" description="Disordered" evidence="1">
    <location>
        <begin position="1"/>
        <end position="23"/>
    </location>
</feature>
<reference evidence="2 3" key="1">
    <citation type="journal article" date="2023" name="Plants (Basel)">
        <title>Bridging the Gap: Combining Genomics and Transcriptomics Approaches to Understand Stylosanthes scabra, an Orphan Legume from the Brazilian Caatinga.</title>
        <authorList>
            <person name="Ferreira-Neto J.R.C."/>
            <person name="da Silva M.D."/>
            <person name="Binneck E."/>
            <person name="de Melo N.F."/>
            <person name="da Silva R.H."/>
            <person name="de Melo A.L.T.M."/>
            <person name="Pandolfi V."/>
            <person name="Bustamante F.O."/>
            <person name="Brasileiro-Vidal A.C."/>
            <person name="Benko-Iseppon A.M."/>
        </authorList>
    </citation>
    <scope>NUCLEOTIDE SEQUENCE [LARGE SCALE GENOMIC DNA]</scope>
    <source>
        <tissue evidence="2">Leaves</tissue>
    </source>
</reference>
<feature type="region of interest" description="Disordered" evidence="1">
    <location>
        <begin position="113"/>
        <end position="164"/>
    </location>
</feature>
<dbReference type="Proteomes" id="UP001341840">
    <property type="component" value="Unassembled WGS sequence"/>
</dbReference>
<organism evidence="2 3">
    <name type="scientific">Stylosanthes scabra</name>
    <dbReference type="NCBI Taxonomy" id="79078"/>
    <lineage>
        <taxon>Eukaryota</taxon>
        <taxon>Viridiplantae</taxon>
        <taxon>Streptophyta</taxon>
        <taxon>Embryophyta</taxon>
        <taxon>Tracheophyta</taxon>
        <taxon>Spermatophyta</taxon>
        <taxon>Magnoliopsida</taxon>
        <taxon>eudicotyledons</taxon>
        <taxon>Gunneridae</taxon>
        <taxon>Pentapetalae</taxon>
        <taxon>rosids</taxon>
        <taxon>fabids</taxon>
        <taxon>Fabales</taxon>
        <taxon>Fabaceae</taxon>
        <taxon>Papilionoideae</taxon>
        <taxon>50 kb inversion clade</taxon>
        <taxon>dalbergioids sensu lato</taxon>
        <taxon>Dalbergieae</taxon>
        <taxon>Pterocarpus clade</taxon>
        <taxon>Stylosanthes</taxon>
    </lineage>
</organism>